<keyword evidence="4" id="KW-0418">Kinase</keyword>
<keyword evidence="2" id="KW-0808">Transferase</keyword>
<protein>
    <submittedName>
        <fullName evidence="8">RPS6KB1</fullName>
    </submittedName>
</protein>
<dbReference type="OrthoDB" id="63267at2759"/>
<dbReference type="Pfam" id="PF00433">
    <property type="entry name" value="Pkinase_C"/>
    <property type="match status" value="1"/>
</dbReference>
<keyword evidence="5" id="KW-0067">ATP-binding</keyword>
<evidence type="ECO:0000256" key="2">
    <source>
        <dbReference type="ARBA" id="ARBA00022679"/>
    </source>
</evidence>
<evidence type="ECO:0000259" key="7">
    <source>
        <dbReference type="PROSITE" id="PS51285"/>
    </source>
</evidence>
<dbReference type="GO" id="GO:0005524">
    <property type="term" value="F:ATP binding"/>
    <property type="evidence" value="ECO:0007669"/>
    <property type="project" value="UniProtKB-KW"/>
</dbReference>
<comment type="caution">
    <text evidence="8">The sequence shown here is derived from an EMBL/GenBank/DDBJ whole genome shotgun (WGS) entry which is preliminary data.</text>
</comment>
<organism evidence="8 9">
    <name type="scientific">Bugula neritina</name>
    <name type="common">Brown bryozoan</name>
    <name type="synonym">Sertularia neritina</name>
    <dbReference type="NCBI Taxonomy" id="10212"/>
    <lineage>
        <taxon>Eukaryota</taxon>
        <taxon>Metazoa</taxon>
        <taxon>Spiralia</taxon>
        <taxon>Lophotrochozoa</taxon>
        <taxon>Bryozoa</taxon>
        <taxon>Gymnolaemata</taxon>
        <taxon>Cheilostomatida</taxon>
        <taxon>Flustrina</taxon>
        <taxon>Buguloidea</taxon>
        <taxon>Bugulidae</taxon>
        <taxon>Bugula</taxon>
    </lineage>
</organism>
<dbReference type="Gene3D" id="3.30.200.20">
    <property type="entry name" value="Phosphorylase Kinase, domain 1"/>
    <property type="match status" value="1"/>
</dbReference>
<feature type="domain" description="AGC-kinase C-terminal" evidence="7">
    <location>
        <begin position="79"/>
        <end position="149"/>
    </location>
</feature>
<evidence type="ECO:0000256" key="5">
    <source>
        <dbReference type="ARBA" id="ARBA00022840"/>
    </source>
</evidence>
<proteinExistence type="predicted"/>
<keyword evidence="9" id="KW-1185">Reference proteome</keyword>
<name>A0A7J7JXV3_BUGNE</name>
<evidence type="ECO:0000256" key="4">
    <source>
        <dbReference type="ARBA" id="ARBA00022777"/>
    </source>
</evidence>
<reference evidence="8" key="1">
    <citation type="submission" date="2020-06" db="EMBL/GenBank/DDBJ databases">
        <title>Draft genome of Bugula neritina, a colonial animal packing powerful symbionts and potential medicines.</title>
        <authorList>
            <person name="Rayko M."/>
        </authorList>
    </citation>
    <scope>NUCLEOTIDE SEQUENCE [LARGE SCALE GENOMIC DNA]</scope>
    <source>
        <strain evidence="8">Kwan_BN1</strain>
    </source>
</reference>
<dbReference type="GO" id="GO:0004674">
    <property type="term" value="F:protein serine/threonine kinase activity"/>
    <property type="evidence" value="ECO:0007669"/>
    <property type="project" value="UniProtKB-KW"/>
</dbReference>
<keyword evidence="1" id="KW-0723">Serine/threonine-protein kinase</keyword>
<dbReference type="AlphaFoldDB" id="A0A7J7JXV3"/>
<dbReference type="PROSITE" id="PS51285">
    <property type="entry name" value="AGC_KINASE_CTER"/>
    <property type="match status" value="1"/>
</dbReference>
<keyword evidence="3" id="KW-0547">Nucleotide-binding</keyword>
<accession>A0A7J7JXV3</accession>
<evidence type="ECO:0000313" key="9">
    <source>
        <dbReference type="Proteomes" id="UP000593567"/>
    </source>
</evidence>
<evidence type="ECO:0000256" key="3">
    <source>
        <dbReference type="ARBA" id="ARBA00022741"/>
    </source>
</evidence>
<gene>
    <name evidence="8" type="ORF">EB796_010883</name>
</gene>
<sequence length="243" mass="27097">MRVYSNYHLLWYYRIHPPFTAENRKKTIDKILRAKLSLPPYLSNEARSLIKKLLKKNVSERLGAGPDDSAALRDHLFFRHINWDDCRNLKLEPPFKPNVTSEEDVSQFDTKFTRQTPVDSPDDNMLSESANAVFLGFTYIAPSVLQEIHSQPWISSKEMRSPRKGICSPRGGTEPRLGNAAFGFHVAAAMSAHTEEAMDISTGSPAPTVNAAPPQTGFNQPHPSSAVGHHHMPPSHAGAYRPS</sequence>
<feature type="region of interest" description="Disordered" evidence="6">
    <location>
        <begin position="200"/>
        <end position="243"/>
    </location>
</feature>
<dbReference type="PANTHER" id="PTHR24351">
    <property type="entry name" value="RIBOSOMAL PROTEIN S6 KINASE"/>
    <property type="match status" value="1"/>
</dbReference>
<evidence type="ECO:0000256" key="1">
    <source>
        <dbReference type="ARBA" id="ARBA00022527"/>
    </source>
</evidence>
<dbReference type="InterPro" id="IPR011009">
    <property type="entry name" value="Kinase-like_dom_sf"/>
</dbReference>
<dbReference type="Gene3D" id="1.10.510.10">
    <property type="entry name" value="Transferase(Phosphotransferase) domain 1"/>
    <property type="match status" value="1"/>
</dbReference>
<evidence type="ECO:0000256" key="6">
    <source>
        <dbReference type="SAM" id="MobiDB-lite"/>
    </source>
</evidence>
<dbReference type="Proteomes" id="UP000593567">
    <property type="component" value="Unassembled WGS sequence"/>
</dbReference>
<dbReference type="EMBL" id="VXIV02001670">
    <property type="protein sequence ID" value="KAF6030807.1"/>
    <property type="molecule type" value="Genomic_DNA"/>
</dbReference>
<dbReference type="InterPro" id="IPR017892">
    <property type="entry name" value="Pkinase_C"/>
</dbReference>
<dbReference type="SUPFAM" id="SSF56112">
    <property type="entry name" value="Protein kinase-like (PK-like)"/>
    <property type="match status" value="1"/>
</dbReference>
<evidence type="ECO:0000313" key="8">
    <source>
        <dbReference type="EMBL" id="KAF6030807.1"/>
    </source>
</evidence>
<dbReference type="InterPro" id="IPR000961">
    <property type="entry name" value="AGC-kinase_C"/>
</dbReference>
<dbReference type="SMART" id="SM00133">
    <property type="entry name" value="S_TK_X"/>
    <property type="match status" value="1"/>
</dbReference>